<evidence type="ECO:0000313" key="6">
    <source>
        <dbReference type="Proteomes" id="UP000007796"/>
    </source>
</evidence>
<dbReference type="PROSITE" id="PS51207">
    <property type="entry name" value="PXA"/>
    <property type="match status" value="1"/>
</dbReference>
<keyword evidence="6" id="KW-1185">Reference proteome</keyword>
<comment type="subcellular location">
    <subcellularLocation>
        <location evidence="1">Cytoplasm</location>
    </subcellularLocation>
</comment>
<feature type="compositionally biased region" description="Low complexity" evidence="3">
    <location>
        <begin position="1"/>
        <end position="34"/>
    </location>
</feature>
<dbReference type="HOGENOM" id="CLU_018250_0_0_1"/>
<reference evidence="5 6" key="1">
    <citation type="journal article" date="2011" name="Proc. Natl. Acad. Sci. U.S.A.">
        <title>Genome and transcriptome analyses of the mountain pine beetle-fungal symbiont Grosmannia clavigera, a lodgepole pine pathogen.</title>
        <authorList>
            <person name="DiGuistini S."/>
            <person name="Wang Y."/>
            <person name="Liao N.Y."/>
            <person name="Taylor G."/>
            <person name="Tanguay P."/>
            <person name="Feau N."/>
            <person name="Henrissat B."/>
            <person name="Chan S.K."/>
            <person name="Hesse-Orce U."/>
            <person name="Alamouti S.M."/>
            <person name="Tsui C.K.M."/>
            <person name="Docking R.T."/>
            <person name="Levasseur A."/>
            <person name="Haridas S."/>
            <person name="Robertson G."/>
            <person name="Birol I."/>
            <person name="Holt R.A."/>
            <person name="Marra M.A."/>
            <person name="Hamelin R.C."/>
            <person name="Hirst M."/>
            <person name="Jones S.J.M."/>
            <person name="Bohlmann J."/>
            <person name="Breuil C."/>
        </authorList>
    </citation>
    <scope>NUCLEOTIDE SEQUENCE [LARGE SCALE GENOMIC DNA]</scope>
    <source>
        <strain evidence="6">kw1407 / UAMH 11150</strain>
    </source>
</reference>
<name>F0XPT5_GROCL</name>
<dbReference type="PRINTS" id="PR01217">
    <property type="entry name" value="PRICHEXTENSN"/>
</dbReference>
<dbReference type="GO" id="GO:0005769">
    <property type="term" value="C:early endosome"/>
    <property type="evidence" value="ECO:0007669"/>
    <property type="project" value="TreeGrafter"/>
</dbReference>
<dbReference type="Proteomes" id="UP000007796">
    <property type="component" value="Unassembled WGS sequence"/>
</dbReference>
<dbReference type="InterPro" id="IPR051837">
    <property type="entry name" value="SortingNexin/PXDomain-PKLike"/>
</dbReference>
<evidence type="ECO:0000259" key="4">
    <source>
        <dbReference type="PROSITE" id="PS51207"/>
    </source>
</evidence>
<dbReference type="PANTHER" id="PTHR22999">
    <property type="entry name" value="PX SERINE/THREONINE KINASE PXK"/>
    <property type="match status" value="1"/>
</dbReference>
<feature type="compositionally biased region" description="Low complexity" evidence="3">
    <location>
        <begin position="108"/>
        <end position="148"/>
    </location>
</feature>
<organism evidence="6">
    <name type="scientific">Grosmannia clavigera (strain kw1407 / UAMH 11150)</name>
    <name type="common">Blue stain fungus</name>
    <name type="synonym">Graphiocladiella clavigera</name>
    <dbReference type="NCBI Taxonomy" id="655863"/>
    <lineage>
        <taxon>Eukaryota</taxon>
        <taxon>Fungi</taxon>
        <taxon>Dikarya</taxon>
        <taxon>Ascomycota</taxon>
        <taxon>Pezizomycotina</taxon>
        <taxon>Sordariomycetes</taxon>
        <taxon>Sordariomycetidae</taxon>
        <taxon>Ophiostomatales</taxon>
        <taxon>Ophiostomataceae</taxon>
        <taxon>Leptographium</taxon>
    </lineage>
</organism>
<dbReference type="InParanoid" id="F0XPT5"/>
<evidence type="ECO:0000256" key="3">
    <source>
        <dbReference type="SAM" id="MobiDB-lite"/>
    </source>
</evidence>
<dbReference type="RefSeq" id="XP_014169720.1">
    <property type="nucleotide sequence ID" value="XM_014314245.1"/>
</dbReference>
<gene>
    <name evidence="5" type="ORF">CMQ_7240</name>
</gene>
<proteinExistence type="predicted"/>
<keyword evidence="2" id="KW-0963">Cytoplasm</keyword>
<dbReference type="InterPro" id="IPR003114">
    <property type="entry name" value="Phox_assoc"/>
</dbReference>
<feature type="domain" description="PXA" evidence="4">
    <location>
        <begin position="166"/>
        <end position="351"/>
    </location>
</feature>
<dbReference type="eggNOG" id="ENOG502RYEC">
    <property type="taxonomic scope" value="Eukaryota"/>
</dbReference>
<sequence length="586" mass="62829">MAATPKTNPKSSPTTAQSLTTAAAIAAAAAASISPSPPPSPSPSPPPPPPHTPATARRRPPGRTAAAAVIADPLSDKATILLIRRTLCADDVGQPAALGHGQPPAPVSTAAQPQALTPTPTPTPTATATTSTISIAPTTSIPTTTTSATPPPQTPIEELLPPLTSRNDVDLQLYALLAVVVREFVQTWYCRITTDSQLATEIVHIFAHCTRALEQRLRKADLEGLVFDELPALLDNHVQAYRIAHQRLVPLPVQTDPRVVYHALLPLPALEPVPSAKSAESVLSQAANESAYRQLLVSGLLAVLLPTEDLENECLTSLLSQILSELLLGNVLAGRVAEPWMMWEIVGMLARLLREKIDGENNNTLPNSTTKLPQKLRSPSLTPPPTPSPSSFSALSSSISLRFSSFSSTITPLFWSALRIGFALYASLRFLVASISLARSLPPRQLQFSDQSMPAKNSSLPVAHSAAHLLPSPPPVLAYSLWPAVANLVEFNVRMPWLSGCLSMVQWLALTGPGRIGAFDGPLDSIDVDETEEQLIQSVSSSLAYLWSTASAFWANRISEKPFWLPIAQYPPQQHPTNRSRLRAQI</sequence>
<dbReference type="GO" id="GO:0005770">
    <property type="term" value="C:late endosome"/>
    <property type="evidence" value="ECO:0007669"/>
    <property type="project" value="TreeGrafter"/>
</dbReference>
<dbReference type="GO" id="GO:0035091">
    <property type="term" value="F:phosphatidylinositol binding"/>
    <property type="evidence" value="ECO:0007669"/>
    <property type="project" value="TreeGrafter"/>
</dbReference>
<evidence type="ECO:0000313" key="5">
    <source>
        <dbReference type="EMBL" id="EFX00238.1"/>
    </source>
</evidence>
<dbReference type="SMART" id="SM00313">
    <property type="entry name" value="PXA"/>
    <property type="match status" value="1"/>
</dbReference>
<feature type="region of interest" description="Disordered" evidence="3">
    <location>
        <begin position="1"/>
        <end position="70"/>
    </location>
</feature>
<feature type="region of interest" description="Disordered" evidence="3">
    <location>
        <begin position="94"/>
        <end position="160"/>
    </location>
</feature>
<dbReference type="Pfam" id="PF02194">
    <property type="entry name" value="PXA"/>
    <property type="match status" value="1"/>
</dbReference>
<feature type="compositionally biased region" description="Polar residues" evidence="3">
    <location>
        <begin position="360"/>
        <end position="372"/>
    </location>
</feature>
<dbReference type="STRING" id="655863.F0XPT5"/>
<dbReference type="AlphaFoldDB" id="F0XPT5"/>
<dbReference type="PANTHER" id="PTHR22999:SF23">
    <property type="entry name" value="SORTING NEXIN-16"/>
    <property type="match status" value="1"/>
</dbReference>
<dbReference type="GO" id="GO:0045022">
    <property type="term" value="P:early endosome to late endosome transport"/>
    <property type="evidence" value="ECO:0007669"/>
    <property type="project" value="TreeGrafter"/>
</dbReference>
<evidence type="ECO:0000256" key="2">
    <source>
        <dbReference type="ARBA" id="ARBA00022490"/>
    </source>
</evidence>
<dbReference type="OrthoDB" id="5582218at2759"/>
<dbReference type="EMBL" id="GL629801">
    <property type="protein sequence ID" value="EFX00238.1"/>
    <property type="molecule type" value="Genomic_DNA"/>
</dbReference>
<feature type="region of interest" description="Disordered" evidence="3">
    <location>
        <begin position="360"/>
        <end position="389"/>
    </location>
</feature>
<feature type="compositionally biased region" description="Pro residues" evidence="3">
    <location>
        <begin position="35"/>
        <end position="52"/>
    </location>
</feature>
<evidence type="ECO:0000256" key="1">
    <source>
        <dbReference type="ARBA" id="ARBA00004496"/>
    </source>
</evidence>
<protein>
    <submittedName>
        <fullName evidence="5">Pxa domain containing protein</fullName>
    </submittedName>
</protein>
<dbReference type="GeneID" id="25980763"/>
<accession>F0XPT5</accession>